<evidence type="ECO:0000313" key="1">
    <source>
        <dbReference type="EMBL" id="SHK46435.1"/>
    </source>
</evidence>
<protein>
    <submittedName>
        <fullName evidence="1">Uncharacterized protein</fullName>
    </submittedName>
</protein>
<dbReference type="AlphaFoldDB" id="A0A1M6SP13"/>
<accession>A0A1M6SP13</accession>
<gene>
    <name evidence="1" type="ORF">SAMN04488028_10592</name>
</gene>
<name>A0A1M6SP13_REIAG</name>
<evidence type="ECO:0000313" key="2">
    <source>
        <dbReference type="Proteomes" id="UP000184474"/>
    </source>
</evidence>
<dbReference type="Proteomes" id="UP000184474">
    <property type="component" value="Unassembled WGS sequence"/>
</dbReference>
<dbReference type="PROSITE" id="PS51257">
    <property type="entry name" value="PROKAR_LIPOPROTEIN"/>
    <property type="match status" value="1"/>
</dbReference>
<keyword evidence="2" id="KW-1185">Reference proteome</keyword>
<dbReference type="EMBL" id="FRAA01000005">
    <property type="protein sequence ID" value="SHK46435.1"/>
    <property type="molecule type" value="Genomic_DNA"/>
</dbReference>
<sequence>MTISRASIWIMCVVISGLYSCSSVDKYRVSIETLSTEWQITAQDASDLSVLASQEISDWKSMYHGMYAELSDTLDDHTMAKVNVLKKACLAHGDVLLEVQEIMDGKIKDIENVGLDIQELMLVLENGEASADIDDKIQSAEGLITSYQSSIQEYRSIIDSTKVSCTETCRDFSLLVMGE</sequence>
<proteinExistence type="predicted"/>
<reference evidence="2" key="1">
    <citation type="submission" date="2016-11" db="EMBL/GenBank/DDBJ databases">
        <authorList>
            <person name="Varghese N."/>
            <person name="Submissions S."/>
        </authorList>
    </citation>
    <scope>NUCLEOTIDE SEQUENCE [LARGE SCALE GENOMIC DNA]</scope>
    <source>
        <strain evidence="2">DSM 26134</strain>
    </source>
</reference>
<dbReference type="STRING" id="156994.SAMN04488028_10592"/>
<organism evidence="1 2">
    <name type="scientific">Reichenbachiella agariperforans</name>
    <dbReference type="NCBI Taxonomy" id="156994"/>
    <lineage>
        <taxon>Bacteria</taxon>
        <taxon>Pseudomonadati</taxon>
        <taxon>Bacteroidota</taxon>
        <taxon>Cytophagia</taxon>
        <taxon>Cytophagales</taxon>
        <taxon>Reichenbachiellaceae</taxon>
        <taxon>Reichenbachiella</taxon>
    </lineage>
</organism>